<dbReference type="Proteomes" id="UP001165205">
    <property type="component" value="Unassembled WGS sequence"/>
</dbReference>
<evidence type="ECO:0000313" key="1">
    <source>
        <dbReference type="EMBL" id="GMG25024.1"/>
    </source>
</evidence>
<dbReference type="EMBL" id="BSYA01000015">
    <property type="protein sequence ID" value="GMG25024.1"/>
    <property type="molecule type" value="Genomic_DNA"/>
</dbReference>
<name>A0AAN4YA12_ASPOZ</name>
<reference evidence="1" key="1">
    <citation type="submission" date="2023-04" db="EMBL/GenBank/DDBJ databases">
        <title>Aspergillus oryzae NBRC 4228.</title>
        <authorList>
            <person name="Ichikawa N."/>
            <person name="Sato H."/>
            <person name="Tonouchi N."/>
        </authorList>
    </citation>
    <scope>NUCLEOTIDE SEQUENCE</scope>
    <source>
        <strain evidence="1">NBRC 4228</strain>
    </source>
</reference>
<protein>
    <submittedName>
        <fullName evidence="1">Unnamed protein product</fullName>
    </submittedName>
</protein>
<sequence>MSIAMASVEDGGLQFKIVQGSDKVNVSQNSSGNMSWSPPPQQIAETFKNRVQGGMESALSGVGNYLLYGLADQQRLFLPGKGSYLMKNPIFNSRGDLLVDLHFNGYSVHFLDQIICVTDHRQCRSSKAEETSPALCLIFGYRRRSLNRVTGPMRVCSSFCRSLSSHSFIFLLGKMDIIVLQFQSLQNPASNLVD</sequence>
<evidence type="ECO:0000313" key="2">
    <source>
        <dbReference type="Proteomes" id="UP001165205"/>
    </source>
</evidence>
<accession>A0AAN4YA12</accession>
<organism evidence="1 2">
    <name type="scientific">Aspergillus oryzae</name>
    <name type="common">Yellow koji mold</name>
    <dbReference type="NCBI Taxonomy" id="5062"/>
    <lineage>
        <taxon>Eukaryota</taxon>
        <taxon>Fungi</taxon>
        <taxon>Dikarya</taxon>
        <taxon>Ascomycota</taxon>
        <taxon>Pezizomycotina</taxon>
        <taxon>Eurotiomycetes</taxon>
        <taxon>Eurotiomycetidae</taxon>
        <taxon>Eurotiales</taxon>
        <taxon>Aspergillaceae</taxon>
        <taxon>Aspergillus</taxon>
        <taxon>Aspergillus subgen. Circumdati</taxon>
    </lineage>
</organism>
<comment type="caution">
    <text evidence="1">The sequence shown here is derived from an EMBL/GenBank/DDBJ whole genome shotgun (WGS) entry which is preliminary data.</text>
</comment>
<dbReference type="AlphaFoldDB" id="A0AAN4YA12"/>
<gene>
    <name evidence="1" type="ORF">Aory04_000215200</name>
</gene>
<proteinExistence type="predicted"/>